<keyword evidence="4" id="KW-1185">Reference proteome</keyword>
<dbReference type="PANTHER" id="PTHR33332">
    <property type="entry name" value="REVERSE TRANSCRIPTASE DOMAIN-CONTAINING PROTEIN"/>
    <property type="match status" value="1"/>
</dbReference>
<dbReference type="AlphaFoldDB" id="A0AAU9VA73"/>
<dbReference type="SUPFAM" id="SSF56219">
    <property type="entry name" value="DNase I-like"/>
    <property type="match status" value="1"/>
</dbReference>
<dbReference type="GO" id="GO:0071897">
    <property type="term" value="P:DNA biosynthetic process"/>
    <property type="evidence" value="ECO:0007669"/>
    <property type="project" value="UniProtKB-ARBA"/>
</dbReference>
<dbReference type="CDD" id="cd01650">
    <property type="entry name" value="RT_nLTR_like"/>
    <property type="match status" value="1"/>
</dbReference>
<gene>
    <name evidence="3" type="ORF">EEDITHA_LOCUS22139</name>
</gene>
<evidence type="ECO:0000313" key="3">
    <source>
        <dbReference type="EMBL" id="CAH2108177.1"/>
    </source>
</evidence>
<keyword evidence="1" id="KW-1133">Transmembrane helix</keyword>
<reference evidence="3" key="1">
    <citation type="submission" date="2022-03" db="EMBL/GenBank/DDBJ databases">
        <authorList>
            <person name="Tunstrom K."/>
        </authorList>
    </citation>
    <scope>NUCLEOTIDE SEQUENCE</scope>
</reference>
<dbReference type="SUPFAM" id="SSF56672">
    <property type="entry name" value="DNA/RNA polymerases"/>
    <property type="match status" value="1"/>
</dbReference>
<dbReference type="Gene3D" id="3.60.10.10">
    <property type="entry name" value="Endonuclease/exonuclease/phosphatase"/>
    <property type="match status" value="1"/>
</dbReference>
<evidence type="ECO:0000256" key="1">
    <source>
        <dbReference type="SAM" id="Phobius"/>
    </source>
</evidence>
<dbReference type="InterPro" id="IPR036691">
    <property type="entry name" value="Endo/exonu/phosph_ase_sf"/>
</dbReference>
<sequence length="929" mass="106739">MRPKEPQMPELWDVYKTDLNQDATPIFQPSADKQKRKIVWRNVLVLIVLHIGAVYGTYLFLAKAMWATRLFENELVEQMWVKILIRGKTIVIGTAYRAPWLAADLFFNALTESVTSFLWSDNILLAGDFNIDFLNKGHTNYRKLCDFLTTTNLSQLVITPTHFTDTSETLLDLLCTNTTVLNVHVDYIAALSSHAFISCVLGIERDKPTPKWIVYRPLKNINNQDFNESLTLLDWDFILSLQNVDEIVAVYSSYVLALFDKHASKKVIHIKSKQPPWITYNIKLMMRRRDEAQKRSRKTKQPGHTTFYIDLKKYVNSALTREKHAFFETFVNSNVNKPRTLWRHVKELVKVKSNKDCIIPPHLCDANQLNAHFLDVPGQKMAPLSNLTFYEFHRLSDVTFELETVSVGEVAKVLNSLKSQAVGVDDISLDMLKMVASETLPHLTHIINRSIETNTFPSIWQQALVKPIPKNGNPLDVRDLRPISILPCMSKILEKIVHLQVSKYLEVNKILPEMQSGFRRHRSTVGGLIDVVDNIITSQDKGMGTVLALLDYSRAFDSINIPLLLSKLSYYGFSRSTIAWFDSYLKNRSQIVVVAKEDGSQCSSQCSAVERGVPQGSILGPLLFILYSADIVKCINYSNYHLYADDIQVYISFHPSETQQAIAKFNSDLECISSWSDKNTLVLNPSKSKYLILGSTSQVKRIEQNIPLVRIKDKAIERVTEARNLGVIFDESLRFEKHVNTTIANCFYRLKLLYRIRPYLSTQLRVRLCEALVLSKLNYADVVYGPRLLKRSKLAVQRVQNACVRYCWDVPPRTHITPYLVKERMLNMENRRRLHLACLLFDVIVYKYPLYLYNKLSWMGEGNTQHGTRSHLRKLCLPRFYTAAFRGSFKYSASKCWNNLPPPLLEALTATSFKRKYKLLLVAEFCSQS</sequence>
<comment type="caution">
    <text evidence="3">The sequence shown here is derived from an EMBL/GenBank/DDBJ whole genome shotgun (WGS) entry which is preliminary data.</text>
</comment>
<dbReference type="EMBL" id="CAKOGL010000031">
    <property type="protein sequence ID" value="CAH2108177.1"/>
    <property type="molecule type" value="Genomic_DNA"/>
</dbReference>
<protein>
    <recommendedName>
        <fullName evidence="2">Reverse transcriptase domain-containing protein</fullName>
    </recommendedName>
</protein>
<evidence type="ECO:0000313" key="4">
    <source>
        <dbReference type="Proteomes" id="UP001153954"/>
    </source>
</evidence>
<evidence type="ECO:0000259" key="2">
    <source>
        <dbReference type="PROSITE" id="PS50878"/>
    </source>
</evidence>
<dbReference type="InterPro" id="IPR000477">
    <property type="entry name" value="RT_dom"/>
</dbReference>
<proteinExistence type="predicted"/>
<dbReference type="Proteomes" id="UP001153954">
    <property type="component" value="Unassembled WGS sequence"/>
</dbReference>
<name>A0AAU9VA73_EUPED</name>
<accession>A0AAU9VA73</accession>
<keyword evidence="1" id="KW-0472">Membrane</keyword>
<dbReference type="Pfam" id="PF00078">
    <property type="entry name" value="RVT_1"/>
    <property type="match status" value="1"/>
</dbReference>
<feature type="domain" description="Reverse transcriptase" evidence="2">
    <location>
        <begin position="449"/>
        <end position="729"/>
    </location>
</feature>
<keyword evidence="1" id="KW-0812">Transmembrane</keyword>
<dbReference type="PROSITE" id="PS50878">
    <property type="entry name" value="RT_POL"/>
    <property type="match status" value="1"/>
</dbReference>
<organism evidence="3 4">
    <name type="scientific">Euphydryas editha</name>
    <name type="common">Edith's checkerspot</name>
    <dbReference type="NCBI Taxonomy" id="104508"/>
    <lineage>
        <taxon>Eukaryota</taxon>
        <taxon>Metazoa</taxon>
        <taxon>Ecdysozoa</taxon>
        <taxon>Arthropoda</taxon>
        <taxon>Hexapoda</taxon>
        <taxon>Insecta</taxon>
        <taxon>Pterygota</taxon>
        <taxon>Neoptera</taxon>
        <taxon>Endopterygota</taxon>
        <taxon>Lepidoptera</taxon>
        <taxon>Glossata</taxon>
        <taxon>Ditrysia</taxon>
        <taxon>Papilionoidea</taxon>
        <taxon>Nymphalidae</taxon>
        <taxon>Nymphalinae</taxon>
        <taxon>Euphydryas</taxon>
    </lineage>
</organism>
<dbReference type="InterPro" id="IPR043502">
    <property type="entry name" value="DNA/RNA_pol_sf"/>
</dbReference>
<feature type="transmembrane region" description="Helical" evidence="1">
    <location>
        <begin position="43"/>
        <end position="61"/>
    </location>
</feature>